<gene>
    <name evidence="3" type="ORF">M8523_11550</name>
</gene>
<dbReference type="RefSeq" id="WP_282585021.1">
    <property type="nucleotide sequence ID" value="NZ_JAMOIM010000006.1"/>
</dbReference>
<dbReference type="NCBIfam" id="TIGR02283">
    <property type="entry name" value="MltB_2"/>
    <property type="match status" value="1"/>
</dbReference>
<sequence>MRHHAEGAQRGGDYEIVIGRRHGSTAFRRTFAMVCAILAFSTVEGRAAAPGAPFSTLMATLWPAAQAQGIPRAVFDAAFAGLVPDPTVASLTRRQPEFAKPIGAYLASQVTAGRIAAGQAALARWHESLAAIENRFGVPPAIVVAVWGLETNYGASPGNKDVIRSLATLAAMDWRPDLTRAELLAALTMLKDGDVPREKLRGSWAGAMGQPQFMPSSFEKYAVDQDGDGRRDIWGSVPDALASIANFLRQQGWQPGLPWGVEVRLPPGLDLARSHGSFTDWTAHGVTRPDGEAFPARGDATLFFPAGAAGPAFLVTDNYPVLKTYNFSDAYVLSVATLADRMQGGPAVAAAWPNAAGMSRESRIALQAKLAALGLPVDNREGRVSLELRDTIRLAQARVGLVPDGNPSDELLRALQSALP</sequence>
<dbReference type="SUPFAM" id="SSF47090">
    <property type="entry name" value="PGBD-like"/>
    <property type="match status" value="1"/>
</dbReference>
<organism evidence="3 4">
    <name type="scientific">Lichenifustis flavocetrariae</name>
    <dbReference type="NCBI Taxonomy" id="2949735"/>
    <lineage>
        <taxon>Bacteria</taxon>
        <taxon>Pseudomonadati</taxon>
        <taxon>Pseudomonadota</taxon>
        <taxon>Alphaproteobacteria</taxon>
        <taxon>Hyphomicrobiales</taxon>
        <taxon>Lichenihabitantaceae</taxon>
        <taxon>Lichenifustis</taxon>
    </lineage>
</organism>
<evidence type="ECO:0000259" key="2">
    <source>
        <dbReference type="Pfam" id="PF13406"/>
    </source>
</evidence>
<reference evidence="3" key="1">
    <citation type="submission" date="2022-05" db="EMBL/GenBank/DDBJ databases">
        <authorList>
            <person name="Pankratov T."/>
        </authorList>
    </citation>
    <scope>NUCLEOTIDE SEQUENCE</scope>
    <source>
        <strain evidence="3">BP6-180914</strain>
    </source>
</reference>
<dbReference type="Pfam" id="PF13406">
    <property type="entry name" value="SLT_2"/>
    <property type="match status" value="1"/>
</dbReference>
<feature type="domain" description="Transglycosylase SLT" evidence="2">
    <location>
        <begin position="54"/>
        <end position="340"/>
    </location>
</feature>
<dbReference type="GO" id="GO:0008933">
    <property type="term" value="F:peptidoglycan lytic transglycosylase activity"/>
    <property type="evidence" value="ECO:0007669"/>
    <property type="project" value="TreeGrafter"/>
</dbReference>
<dbReference type="EMBL" id="JAMOIM010000006">
    <property type="protein sequence ID" value="MCW6508653.1"/>
    <property type="molecule type" value="Genomic_DNA"/>
</dbReference>
<evidence type="ECO:0000259" key="1">
    <source>
        <dbReference type="Pfam" id="PF01471"/>
    </source>
</evidence>
<feature type="domain" description="Peptidoglycan binding-like" evidence="1">
    <location>
        <begin position="360"/>
        <end position="415"/>
    </location>
</feature>
<dbReference type="PANTHER" id="PTHR30163">
    <property type="entry name" value="MEMBRANE-BOUND LYTIC MUREIN TRANSGLYCOSYLASE B"/>
    <property type="match status" value="1"/>
</dbReference>
<dbReference type="GO" id="GO:0009253">
    <property type="term" value="P:peptidoglycan catabolic process"/>
    <property type="evidence" value="ECO:0007669"/>
    <property type="project" value="TreeGrafter"/>
</dbReference>
<dbReference type="InterPro" id="IPR036365">
    <property type="entry name" value="PGBD-like_sf"/>
</dbReference>
<dbReference type="InterPro" id="IPR011970">
    <property type="entry name" value="MltB_2"/>
</dbReference>
<dbReference type="Proteomes" id="UP001165667">
    <property type="component" value="Unassembled WGS sequence"/>
</dbReference>
<proteinExistence type="predicted"/>
<dbReference type="PANTHER" id="PTHR30163:SF8">
    <property type="entry name" value="LYTIC MUREIN TRANSGLYCOSYLASE"/>
    <property type="match status" value="1"/>
</dbReference>
<dbReference type="InterPro" id="IPR002477">
    <property type="entry name" value="Peptidoglycan-bd-like"/>
</dbReference>
<keyword evidence="4" id="KW-1185">Reference proteome</keyword>
<accession>A0AA41YX70</accession>
<dbReference type="InterPro" id="IPR023346">
    <property type="entry name" value="Lysozyme-like_dom_sf"/>
</dbReference>
<dbReference type="Gene3D" id="1.10.530.10">
    <property type="match status" value="1"/>
</dbReference>
<dbReference type="SUPFAM" id="SSF53955">
    <property type="entry name" value="Lysozyme-like"/>
    <property type="match status" value="1"/>
</dbReference>
<name>A0AA41YX70_9HYPH</name>
<dbReference type="InterPro" id="IPR031304">
    <property type="entry name" value="SLT_2"/>
</dbReference>
<dbReference type="Gene3D" id="1.10.8.350">
    <property type="entry name" value="Bacterial muramidase"/>
    <property type="match status" value="1"/>
</dbReference>
<comment type="caution">
    <text evidence="3">The sequence shown here is derived from an EMBL/GenBank/DDBJ whole genome shotgun (WGS) entry which is preliminary data.</text>
</comment>
<dbReference type="AlphaFoldDB" id="A0AA41YX70"/>
<dbReference type="CDD" id="cd13399">
    <property type="entry name" value="Slt35-like"/>
    <property type="match status" value="1"/>
</dbReference>
<evidence type="ECO:0000313" key="3">
    <source>
        <dbReference type="EMBL" id="MCW6508653.1"/>
    </source>
</evidence>
<evidence type="ECO:0000313" key="4">
    <source>
        <dbReference type="Proteomes" id="UP001165667"/>
    </source>
</evidence>
<dbReference type="Pfam" id="PF01471">
    <property type="entry name" value="PG_binding_1"/>
    <property type="match status" value="1"/>
</dbReference>
<dbReference type="InterPro" id="IPR043426">
    <property type="entry name" value="MltB-like"/>
</dbReference>
<protein>
    <submittedName>
        <fullName evidence="3">Lytic murein transglycosylase</fullName>
    </submittedName>
</protein>